<dbReference type="PRINTS" id="PR00364">
    <property type="entry name" value="DISEASERSIST"/>
</dbReference>
<keyword evidence="3" id="KW-1185">Reference proteome</keyword>
<sequence>MISAIGGAGGIGRTWLAVTWAHRHAGRFPDGQLFVDLRGFSPDSAPMPPEVALRGFLDALGVAPGRVPADPHARAALFRSLVADKRVLVVLDNAADTARVVPLLPGGSRCAVLVTSRHRLPGLVTGHGAHQLHLDVLTDEEARALLTGRLGAGRVTAEREAVDELIALCDGFPLALGILAARAEAEPVVPRPLLRRPRAPRGGHRAPGPGPRAGRAAERPPPARAHPPVAGAGPGVAGR</sequence>
<accession>A0A918ARZ2</accession>
<evidence type="ECO:0008006" key="4">
    <source>
        <dbReference type="Google" id="ProtNLM"/>
    </source>
</evidence>
<evidence type="ECO:0000313" key="3">
    <source>
        <dbReference type="Proteomes" id="UP000639606"/>
    </source>
</evidence>
<proteinExistence type="predicted"/>
<organism evidence="2 3">
    <name type="scientific">Saccharothrix coeruleofusca</name>
    <dbReference type="NCBI Taxonomy" id="33919"/>
    <lineage>
        <taxon>Bacteria</taxon>
        <taxon>Bacillati</taxon>
        <taxon>Actinomycetota</taxon>
        <taxon>Actinomycetes</taxon>
        <taxon>Pseudonocardiales</taxon>
        <taxon>Pseudonocardiaceae</taxon>
        <taxon>Saccharothrix</taxon>
    </lineage>
</organism>
<dbReference type="PANTHER" id="PTHR47691">
    <property type="entry name" value="REGULATOR-RELATED"/>
    <property type="match status" value="1"/>
</dbReference>
<dbReference type="Proteomes" id="UP000639606">
    <property type="component" value="Unassembled WGS sequence"/>
</dbReference>
<name>A0A918ARZ2_9PSEU</name>
<protein>
    <recommendedName>
        <fullName evidence="4">NB-ARC domain-containing protein</fullName>
    </recommendedName>
</protein>
<dbReference type="Gene3D" id="3.40.50.300">
    <property type="entry name" value="P-loop containing nucleotide triphosphate hydrolases"/>
    <property type="match status" value="1"/>
</dbReference>
<reference evidence="2" key="2">
    <citation type="submission" date="2020-09" db="EMBL/GenBank/DDBJ databases">
        <authorList>
            <person name="Sun Q."/>
            <person name="Ohkuma M."/>
        </authorList>
    </citation>
    <scope>NUCLEOTIDE SEQUENCE</scope>
    <source>
        <strain evidence="2">JCM 3313</strain>
    </source>
</reference>
<dbReference type="InterPro" id="IPR027417">
    <property type="entry name" value="P-loop_NTPase"/>
</dbReference>
<dbReference type="PANTHER" id="PTHR47691:SF3">
    <property type="entry name" value="HTH-TYPE TRANSCRIPTIONAL REGULATOR RV0890C-RELATED"/>
    <property type="match status" value="1"/>
</dbReference>
<evidence type="ECO:0000313" key="2">
    <source>
        <dbReference type="EMBL" id="GGP75282.1"/>
    </source>
</evidence>
<gene>
    <name evidence="2" type="ORF">GCM10010185_56150</name>
</gene>
<reference evidence="2" key="1">
    <citation type="journal article" date="2014" name="Int. J. Syst. Evol. Microbiol.">
        <title>Complete genome sequence of Corynebacterium casei LMG S-19264T (=DSM 44701T), isolated from a smear-ripened cheese.</title>
        <authorList>
            <consortium name="US DOE Joint Genome Institute (JGI-PGF)"/>
            <person name="Walter F."/>
            <person name="Albersmeier A."/>
            <person name="Kalinowski J."/>
            <person name="Ruckert C."/>
        </authorList>
    </citation>
    <scope>NUCLEOTIDE SEQUENCE</scope>
    <source>
        <strain evidence="2">JCM 3313</strain>
    </source>
</reference>
<dbReference type="SUPFAM" id="SSF52540">
    <property type="entry name" value="P-loop containing nucleoside triphosphate hydrolases"/>
    <property type="match status" value="1"/>
</dbReference>
<evidence type="ECO:0000256" key="1">
    <source>
        <dbReference type="SAM" id="MobiDB-lite"/>
    </source>
</evidence>
<dbReference type="AlphaFoldDB" id="A0A918ARZ2"/>
<comment type="caution">
    <text evidence="2">The sequence shown here is derived from an EMBL/GenBank/DDBJ whole genome shotgun (WGS) entry which is preliminary data.</text>
</comment>
<dbReference type="EMBL" id="BMRG01000015">
    <property type="protein sequence ID" value="GGP75282.1"/>
    <property type="molecule type" value="Genomic_DNA"/>
</dbReference>
<feature type="compositionally biased region" description="Basic residues" evidence="1">
    <location>
        <begin position="193"/>
        <end position="204"/>
    </location>
</feature>
<dbReference type="GO" id="GO:0043531">
    <property type="term" value="F:ADP binding"/>
    <property type="evidence" value="ECO:0007669"/>
    <property type="project" value="InterPro"/>
</dbReference>
<feature type="region of interest" description="Disordered" evidence="1">
    <location>
        <begin position="191"/>
        <end position="239"/>
    </location>
</feature>